<dbReference type="AlphaFoldDB" id="A0AAE0KPQ6"/>
<dbReference type="InterPro" id="IPR011050">
    <property type="entry name" value="Pectin_lyase_fold/virulence"/>
</dbReference>
<protein>
    <recommendedName>
        <fullName evidence="4">Right handed beta helix domain-containing protein</fullName>
    </recommendedName>
</protein>
<feature type="region of interest" description="Disordered" evidence="1">
    <location>
        <begin position="67"/>
        <end position="116"/>
    </location>
</feature>
<evidence type="ECO:0000313" key="2">
    <source>
        <dbReference type="EMBL" id="KAK3256188.1"/>
    </source>
</evidence>
<dbReference type="EMBL" id="LGRX02021895">
    <property type="protein sequence ID" value="KAK3256188.1"/>
    <property type="molecule type" value="Genomic_DNA"/>
</dbReference>
<accession>A0AAE0KPQ6</accession>
<sequence>MLDCRLLARRELAEFALLHPQLRQHVDEGLKRMCLQHLHGRLTERLNVPPMPQRRAQSRGLMHQCPHQAAPRSGAQGFRRGSAPTKQHRAFDAAQGLRGSAGAAPPPSSTAPAGAAPCASNVLNRAPKASNFAPNATAIAVAIASGVTAATEVGATAVAIPVLRLPAAPAAPAETPPPEPFPATDVSRGGVTYVDAGNILIITNSTISGNSANYYGGVAYIDGSSTLTITNSTISGNSAVSSL</sequence>
<proteinExistence type="predicted"/>
<evidence type="ECO:0000313" key="3">
    <source>
        <dbReference type="Proteomes" id="UP001190700"/>
    </source>
</evidence>
<comment type="caution">
    <text evidence="2">The sequence shown here is derived from an EMBL/GenBank/DDBJ whole genome shotgun (WGS) entry which is preliminary data.</text>
</comment>
<name>A0AAE0KPQ6_9CHLO</name>
<evidence type="ECO:0000256" key="1">
    <source>
        <dbReference type="SAM" id="MobiDB-lite"/>
    </source>
</evidence>
<gene>
    <name evidence="2" type="ORF">CYMTET_34664</name>
</gene>
<organism evidence="2 3">
    <name type="scientific">Cymbomonas tetramitiformis</name>
    <dbReference type="NCBI Taxonomy" id="36881"/>
    <lineage>
        <taxon>Eukaryota</taxon>
        <taxon>Viridiplantae</taxon>
        <taxon>Chlorophyta</taxon>
        <taxon>Pyramimonadophyceae</taxon>
        <taxon>Pyramimonadales</taxon>
        <taxon>Pyramimonadaceae</taxon>
        <taxon>Cymbomonas</taxon>
    </lineage>
</organism>
<evidence type="ECO:0008006" key="4">
    <source>
        <dbReference type="Google" id="ProtNLM"/>
    </source>
</evidence>
<dbReference type="SUPFAM" id="SSF51126">
    <property type="entry name" value="Pectin lyase-like"/>
    <property type="match status" value="1"/>
</dbReference>
<keyword evidence="3" id="KW-1185">Reference proteome</keyword>
<dbReference type="Proteomes" id="UP001190700">
    <property type="component" value="Unassembled WGS sequence"/>
</dbReference>
<reference evidence="2 3" key="1">
    <citation type="journal article" date="2015" name="Genome Biol. Evol.">
        <title>Comparative Genomics of a Bacterivorous Green Alga Reveals Evolutionary Causalities and Consequences of Phago-Mixotrophic Mode of Nutrition.</title>
        <authorList>
            <person name="Burns J.A."/>
            <person name="Paasch A."/>
            <person name="Narechania A."/>
            <person name="Kim E."/>
        </authorList>
    </citation>
    <scope>NUCLEOTIDE SEQUENCE [LARGE SCALE GENOMIC DNA]</scope>
    <source>
        <strain evidence="2 3">PLY_AMNH</strain>
    </source>
</reference>